<evidence type="ECO:0000256" key="1">
    <source>
        <dbReference type="ARBA" id="ARBA00004225"/>
    </source>
</evidence>
<feature type="repeat" description="Solcar" evidence="8">
    <location>
        <begin position="279"/>
        <end position="365"/>
    </location>
</feature>
<proteinExistence type="inferred from homology"/>
<reference evidence="11" key="1">
    <citation type="journal article" date="2020" name="Fungal Divers.">
        <title>Resolving the Mortierellaceae phylogeny through synthesis of multi-gene phylogenetics and phylogenomics.</title>
        <authorList>
            <person name="Vandepol N."/>
            <person name="Liber J."/>
            <person name="Desiro A."/>
            <person name="Na H."/>
            <person name="Kennedy M."/>
            <person name="Barry K."/>
            <person name="Grigoriev I.V."/>
            <person name="Miller A.N."/>
            <person name="O'Donnell K."/>
            <person name="Stajich J.E."/>
            <person name="Bonito G."/>
        </authorList>
    </citation>
    <scope>NUCLEOTIDE SEQUENCE</scope>
    <source>
        <strain evidence="11">NRRL 2769</strain>
    </source>
</reference>
<dbReference type="PROSITE" id="PS50920">
    <property type="entry name" value="SOLCAR"/>
    <property type="match status" value="3"/>
</dbReference>
<keyword evidence="6" id="KW-0496">Mitochondrion</keyword>
<evidence type="ECO:0000256" key="5">
    <source>
        <dbReference type="ARBA" id="ARBA00022989"/>
    </source>
</evidence>
<dbReference type="Gene3D" id="1.50.40.10">
    <property type="entry name" value="Mitochondrial carrier domain"/>
    <property type="match status" value="2"/>
</dbReference>
<dbReference type="Pfam" id="PF00153">
    <property type="entry name" value="Mito_carr"/>
    <property type="match status" value="4"/>
</dbReference>
<evidence type="ECO:0000313" key="11">
    <source>
        <dbReference type="EMBL" id="KAG0008748.1"/>
    </source>
</evidence>
<dbReference type="PRINTS" id="PR00926">
    <property type="entry name" value="MITOCARRIER"/>
</dbReference>
<evidence type="ECO:0000256" key="10">
    <source>
        <dbReference type="SAM" id="Phobius"/>
    </source>
</evidence>
<accession>A0A9P6MNV0</accession>
<dbReference type="SUPFAM" id="SSF103506">
    <property type="entry name" value="Mitochondrial carrier"/>
    <property type="match status" value="1"/>
</dbReference>
<evidence type="ECO:0000313" key="12">
    <source>
        <dbReference type="Proteomes" id="UP000703661"/>
    </source>
</evidence>
<keyword evidence="7 8" id="KW-0472">Membrane</keyword>
<feature type="transmembrane region" description="Helical" evidence="10">
    <location>
        <begin position="121"/>
        <end position="145"/>
    </location>
</feature>
<dbReference type="InterPro" id="IPR023395">
    <property type="entry name" value="MCP_dom_sf"/>
</dbReference>
<evidence type="ECO:0000256" key="4">
    <source>
        <dbReference type="ARBA" id="ARBA00022737"/>
    </source>
</evidence>
<keyword evidence="5 10" id="KW-1133">Transmembrane helix</keyword>
<dbReference type="InterPro" id="IPR002067">
    <property type="entry name" value="MCP"/>
</dbReference>
<dbReference type="Proteomes" id="UP000703661">
    <property type="component" value="Unassembled WGS sequence"/>
</dbReference>
<evidence type="ECO:0000256" key="9">
    <source>
        <dbReference type="RuleBase" id="RU000488"/>
    </source>
</evidence>
<feature type="repeat" description="Solcar" evidence="8">
    <location>
        <begin position="398"/>
        <end position="512"/>
    </location>
</feature>
<dbReference type="InterPro" id="IPR018108">
    <property type="entry name" value="MCP_transmembrane"/>
</dbReference>
<protein>
    <submittedName>
        <fullName evidence="11">Mitochondrial thiamine pyrophosphate transporter</fullName>
    </submittedName>
</protein>
<dbReference type="EMBL" id="JAAAID010001801">
    <property type="protein sequence ID" value="KAG0008748.1"/>
    <property type="molecule type" value="Genomic_DNA"/>
</dbReference>
<keyword evidence="4" id="KW-0677">Repeat</keyword>
<keyword evidence="2 9" id="KW-0813">Transport</keyword>
<dbReference type="AlphaFoldDB" id="A0A9P6MNV0"/>
<keyword evidence="12" id="KW-1185">Reference proteome</keyword>
<gene>
    <name evidence="11" type="primary">TPC1_2</name>
    <name evidence="11" type="ORF">BGZ80_003108</name>
</gene>
<evidence type="ECO:0000256" key="6">
    <source>
        <dbReference type="ARBA" id="ARBA00023128"/>
    </source>
</evidence>
<organism evidence="11 12">
    <name type="scientific">Entomortierella chlamydospora</name>
    <dbReference type="NCBI Taxonomy" id="101097"/>
    <lineage>
        <taxon>Eukaryota</taxon>
        <taxon>Fungi</taxon>
        <taxon>Fungi incertae sedis</taxon>
        <taxon>Mucoromycota</taxon>
        <taxon>Mortierellomycotina</taxon>
        <taxon>Mortierellomycetes</taxon>
        <taxon>Mortierellales</taxon>
        <taxon>Mortierellaceae</taxon>
        <taxon>Entomortierella</taxon>
    </lineage>
</organism>
<evidence type="ECO:0000256" key="7">
    <source>
        <dbReference type="ARBA" id="ARBA00023136"/>
    </source>
</evidence>
<sequence length="522" mass="56504">MAESGFASHGNPTAAFVESVANTTHTFSITAPTTLDTPVTTTTATTTSTKAEKRINKDQGGIVAGSPSLTKIETVFCGSTAGIVSRFVIAPLDVVKIRLQVKFSEKTDEIGGSLLQQRSSLIPIAVIISNGILLVLILFLSFSLLQNQQMQTQRKTLPKVLRRNSFSGSTAQIQHSSTVKSRSGVEAYTQNTSRSNAPPRYRGVFSGMATIAREEGIKGLWKGNMAAEYLYLTYGGIQFLIYQQTKAFLSWTGELSARRAASLNLGGTPLYLVHTIANSSAAQSFISGSTAGIMATACTYPFDLLRTRFAVQRDVKVYTSVPQAFQHIFRKEGINGFYKGMSPALIQVIPYMGVMFGSYDALKQLATWFKTNSKIASLSQQNSKSELSKEIKSIGQILLGLEDMLCGATAGVISKTAVYPLDMVRKRLQIQGSDQQKANMGVFTSSSPSSIKSNTIPKAVVQVLPTSAWKSMVQIVSQEGYLALYKGLLPGLLKAAPASAVTFLVFSQMGAFVEQVRRPRQE</sequence>
<comment type="subcellular location">
    <subcellularLocation>
        <location evidence="1">Mitochondrion membrane</location>
        <topology evidence="1">Multi-pass membrane protein</topology>
    </subcellularLocation>
</comment>
<dbReference type="GO" id="GO:0031966">
    <property type="term" value="C:mitochondrial membrane"/>
    <property type="evidence" value="ECO:0007669"/>
    <property type="project" value="UniProtKB-SubCell"/>
</dbReference>
<dbReference type="PANTHER" id="PTHR24089">
    <property type="entry name" value="SOLUTE CARRIER FAMILY 25"/>
    <property type="match status" value="1"/>
</dbReference>
<feature type="repeat" description="Solcar" evidence="8">
    <location>
        <begin position="159"/>
        <end position="248"/>
    </location>
</feature>
<comment type="similarity">
    <text evidence="9">Belongs to the mitochondrial carrier (TC 2.A.29) family.</text>
</comment>
<name>A0A9P6MNV0_9FUNG</name>
<keyword evidence="3 8" id="KW-0812">Transmembrane</keyword>
<evidence type="ECO:0000256" key="3">
    <source>
        <dbReference type="ARBA" id="ARBA00022692"/>
    </source>
</evidence>
<evidence type="ECO:0000256" key="8">
    <source>
        <dbReference type="PROSITE-ProRule" id="PRU00282"/>
    </source>
</evidence>
<evidence type="ECO:0000256" key="2">
    <source>
        <dbReference type="ARBA" id="ARBA00022448"/>
    </source>
</evidence>
<comment type="caution">
    <text evidence="11">The sequence shown here is derived from an EMBL/GenBank/DDBJ whole genome shotgun (WGS) entry which is preliminary data.</text>
</comment>
<dbReference type="GO" id="GO:0055085">
    <property type="term" value="P:transmembrane transport"/>
    <property type="evidence" value="ECO:0007669"/>
    <property type="project" value="InterPro"/>
</dbReference>